<sequence>MEPAVLQQADTLHIICAFLPTGSLKNLARVSRSLHHLVLPYIWRKLSQRTIANLTRQIRCTEQLAGRFKLHASLVHDLTLDFYRDRRFRQSHISALDDLGGYAPPTEALLPNLRKFRICASEAVDLTYGQYFLGPSLYHLEVGCGGFNNQILKDGYSEKVINELLTAIRQRCTNLHTISFGAMPWLRDLPEMERLVDGLSTVTTYYGDGVALSPRVLGALSRSPDIRYLKMHMLPSQYDVFDPWGDLPLDGLYTDSAPLLESIRESISDASFSSMHHLDINCDVVVASTFLGMLSSTLHNLTLFCSNRRSLIAQQDLDGLLKNITKFANSLRDLNLTFIEPSDPLLRRSQPVSWQTFAPLLQCSEIQQFSLVYDTSDEFDFSQSHLSDITRSWRNIELFVLDWDPPARHRSKGVNYTALSDPRGLSLRDLLQFAFHCPRLRTLLVSWLDASGDLEVPADFPKVIWPLKLSVGYGQMKSVSAVADFLREVRPTIQVEGRPSHGPEGRRTAWRKVQELLMTSTSLP</sequence>
<evidence type="ECO:0008006" key="3">
    <source>
        <dbReference type="Google" id="ProtNLM"/>
    </source>
</evidence>
<organism evidence="1 2">
    <name type="scientific">Calocera viscosa (strain TUFC12733)</name>
    <dbReference type="NCBI Taxonomy" id="1330018"/>
    <lineage>
        <taxon>Eukaryota</taxon>
        <taxon>Fungi</taxon>
        <taxon>Dikarya</taxon>
        <taxon>Basidiomycota</taxon>
        <taxon>Agaricomycotina</taxon>
        <taxon>Dacrymycetes</taxon>
        <taxon>Dacrymycetales</taxon>
        <taxon>Dacrymycetaceae</taxon>
        <taxon>Calocera</taxon>
    </lineage>
</organism>
<dbReference type="OrthoDB" id="2447803at2759"/>
<dbReference type="STRING" id="1330018.A0A167HLV6"/>
<proteinExistence type="predicted"/>
<name>A0A167HLV6_CALVF</name>
<evidence type="ECO:0000313" key="1">
    <source>
        <dbReference type="EMBL" id="KZO91767.1"/>
    </source>
</evidence>
<accession>A0A167HLV6</accession>
<dbReference type="EMBL" id="KV417318">
    <property type="protein sequence ID" value="KZO91767.1"/>
    <property type="molecule type" value="Genomic_DNA"/>
</dbReference>
<protein>
    <recommendedName>
        <fullName evidence="3">F-box domain-containing protein</fullName>
    </recommendedName>
</protein>
<dbReference type="SUPFAM" id="SSF81383">
    <property type="entry name" value="F-box domain"/>
    <property type="match status" value="1"/>
</dbReference>
<reference evidence="1 2" key="1">
    <citation type="journal article" date="2016" name="Mol. Biol. Evol.">
        <title>Comparative Genomics of Early-Diverging Mushroom-Forming Fungi Provides Insights into the Origins of Lignocellulose Decay Capabilities.</title>
        <authorList>
            <person name="Nagy L.G."/>
            <person name="Riley R."/>
            <person name="Tritt A."/>
            <person name="Adam C."/>
            <person name="Daum C."/>
            <person name="Floudas D."/>
            <person name="Sun H."/>
            <person name="Yadav J.S."/>
            <person name="Pangilinan J."/>
            <person name="Larsson K.H."/>
            <person name="Matsuura K."/>
            <person name="Barry K."/>
            <person name="Labutti K."/>
            <person name="Kuo R."/>
            <person name="Ohm R.A."/>
            <person name="Bhattacharya S.S."/>
            <person name="Shirouzu T."/>
            <person name="Yoshinaga Y."/>
            <person name="Martin F.M."/>
            <person name="Grigoriev I.V."/>
            <person name="Hibbett D.S."/>
        </authorList>
    </citation>
    <scope>NUCLEOTIDE SEQUENCE [LARGE SCALE GENOMIC DNA]</scope>
    <source>
        <strain evidence="1 2">TUFC12733</strain>
    </source>
</reference>
<dbReference type="Proteomes" id="UP000076738">
    <property type="component" value="Unassembled WGS sequence"/>
</dbReference>
<gene>
    <name evidence="1" type="ORF">CALVIDRAFT_601983</name>
</gene>
<keyword evidence="2" id="KW-1185">Reference proteome</keyword>
<evidence type="ECO:0000313" key="2">
    <source>
        <dbReference type="Proteomes" id="UP000076738"/>
    </source>
</evidence>
<dbReference type="AlphaFoldDB" id="A0A167HLV6"/>
<dbReference type="InterPro" id="IPR036047">
    <property type="entry name" value="F-box-like_dom_sf"/>
</dbReference>